<dbReference type="AlphaFoldDB" id="A0AAD3Y2W4"/>
<keyword evidence="3" id="KW-1185">Reference proteome</keyword>
<proteinExistence type="predicted"/>
<reference evidence="2" key="1">
    <citation type="submission" date="2023-05" db="EMBL/GenBank/DDBJ databases">
        <title>Nepenthes gracilis genome sequencing.</title>
        <authorList>
            <person name="Fukushima K."/>
        </authorList>
    </citation>
    <scope>NUCLEOTIDE SEQUENCE</scope>
    <source>
        <strain evidence="2">SING2019-196</strain>
    </source>
</reference>
<gene>
    <name evidence="2" type="ORF">Nepgr_028991</name>
</gene>
<evidence type="ECO:0000256" key="1">
    <source>
        <dbReference type="SAM" id="MobiDB-lite"/>
    </source>
</evidence>
<evidence type="ECO:0000313" key="3">
    <source>
        <dbReference type="Proteomes" id="UP001279734"/>
    </source>
</evidence>
<evidence type="ECO:0000313" key="2">
    <source>
        <dbReference type="EMBL" id="GMH27148.1"/>
    </source>
</evidence>
<dbReference type="Proteomes" id="UP001279734">
    <property type="component" value="Unassembled WGS sequence"/>
</dbReference>
<accession>A0AAD3Y2W4</accession>
<feature type="non-terminal residue" evidence="2">
    <location>
        <position position="1"/>
    </location>
</feature>
<comment type="caution">
    <text evidence="2">The sequence shown here is derived from an EMBL/GenBank/DDBJ whole genome shotgun (WGS) entry which is preliminary data.</text>
</comment>
<organism evidence="2 3">
    <name type="scientific">Nepenthes gracilis</name>
    <name type="common">Slender pitcher plant</name>
    <dbReference type="NCBI Taxonomy" id="150966"/>
    <lineage>
        <taxon>Eukaryota</taxon>
        <taxon>Viridiplantae</taxon>
        <taxon>Streptophyta</taxon>
        <taxon>Embryophyta</taxon>
        <taxon>Tracheophyta</taxon>
        <taxon>Spermatophyta</taxon>
        <taxon>Magnoliopsida</taxon>
        <taxon>eudicotyledons</taxon>
        <taxon>Gunneridae</taxon>
        <taxon>Pentapetalae</taxon>
        <taxon>Caryophyllales</taxon>
        <taxon>Nepenthaceae</taxon>
        <taxon>Nepenthes</taxon>
    </lineage>
</organism>
<sequence length="50" mass="5432">DVRQPRNTGAPMLSPSNKCEGSSERLTALLLADHPASNLAFSLNLHLQYP</sequence>
<dbReference type="EMBL" id="BSYO01000032">
    <property type="protein sequence ID" value="GMH27148.1"/>
    <property type="molecule type" value="Genomic_DNA"/>
</dbReference>
<name>A0AAD3Y2W4_NEPGR</name>
<feature type="region of interest" description="Disordered" evidence="1">
    <location>
        <begin position="1"/>
        <end position="20"/>
    </location>
</feature>
<protein>
    <submittedName>
        <fullName evidence="2">Uncharacterized protein</fullName>
    </submittedName>
</protein>